<evidence type="ECO:0000313" key="6">
    <source>
        <dbReference type="Proteomes" id="UP000631114"/>
    </source>
</evidence>
<dbReference type="InterPro" id="IPR051243">
    <property type="entry name" value="PcG_WD-repeat"/>
</dbReference>
<dbReference type="Proteomes" id="UP000631114">
    <property type="component" value="Unassembled WGS sequence"/>
</dbReference>
<dbReference type="OrthoDB" id="1588287at2759"/>
<evidence type="ECO:0000256" key="3">
    <source>
        <dbReference type="ARBA" id="ARBA00023015"/>
    </source>
</evidence>
<dbReference type="SUPFAM" id="SSF50978">
    <property type="entry name" value="WD40 repeat-like"/>
    <property type="match status" value="1"/>
</dbReference>
<evidence type="ECO:0000256" key="4">
    <source>
        <dbReference type="ARBA" id="ARBA00023163"/>
    </source>
</evidence>
<dbReference type="Gene3D" id="2.130.10.10">
    <property type="entry name" value="YVTN repeat-like/Quinoprotein amine dehydrogenase"/>
    <property type="match status" value="1"/>
</dbReference>
<proteinExistence type="predicted"/>
<gene>
    <name evidence="5" type="ORF">IFM89_015503</name>
</gene>
<dbReference type="InterPro" id="IPR036322">
    <property type="entry name" value="WD40_repeat_dom_sf"/>
</dbReference>
<comment type="caution">
    <text evidence="5">The sequence shown here is derived from an EMBL/GenBank/DDBJ whole genome shotgun (WGS) entry which is preliminary data.</text>
</comment>
<dbReference type="InterPro" id="IPR015943">
    <property type="entry name" value="WD40/YVTN_repeat-like_dom_sf"/>
</dbReference>
<sequence length="165" mass="18725">MIQSVDNEIVLWEPKTKEQSPGESSVDILQKYPVPECDIWFIKFSCDYHYKAAAIGNREGKIFVWELQSSPPALIARYKLFFSVVSFCSISPQFYCVWAVGFCVWELNTPSSITQLLHISGYRINTLNLQLGKLPCLLMEAPSLLAPRRDKSGDGMHVILKHDSP</sequence>
<dbReference type="EMBL" id="JADFTS010000009">
    <property type="protein sequence ID" value="KAF9588776.1"/>
    <property type="molecule type" value="Genomic_DNA"/>
</dbReference>
<keyword evidence="6" id="KW-1185">Reference proteome</keyword>
<dbReference type="PANTHER" id="PTHR10253">
    <property type="entry name" value="POLYCOMB PROTEIN"/>
    <property type="match status" value="1"/>
</dbReference>
<organism evidence="5 6">
    <name type="scientific">Coptis chinensis</name>
    <dbReference type="NCBI Taxonomy" id="261450"/>
    <lineage>
        <taxon>Eukaryota</taxon>
        <taxon>Viridiplantae</taxon>
        <taxon>Streptophyta</taxon>
        <taxon>Embryophyta</taxon>
        <taxon>Tracheophyta</taxon>
        <taxon>Spermatophyta</taxon>
        <taxon>Magnoliopsida</taxon>
        <taxon>Ranunculales</taxon>
        <taxon>Ranunculaceae</taxon>
        <taxon>Coptidoideae</taxon>
        <taxon>Coptis</taxon>
    </lineage>
</organism>
<keyword evidence="3" id="KW-0805">Transcription regulation</keyword>
<keyword evidence="1" id="KW-0853">WD repeat</keyword>
<accession>A0A835LIP6</accession>
<protein>
    <submittedName>
        <fullName evidence="5">Uncharacterized protein</fullName>
    </submittedName>
</protein>
<name>A0A835LIP6_9MAGN</name>
<evidence type="ECO:0000313" key="5">
    <source>
        <dbReference type="EMBL" id="KAF9588776.1"/>
    </source>
</evidence>
<evidence type="ECO:0000256" key="2">
    <source>
        <dbReference type="ARBA" id="ARBA00022737"/>
    </source>
</evidence>
<keyword evidence="4" id="KW-0804">Transcription</keyword>
<reference evidence="5 6" key="1">
    <citation type="submission" date="2020-10" db="EMBL/GenBank/DDBJ databases">
        <title>The Coptis chinensis genome and diversification of protoberbering-type alkaloids.</title>
        <authorList>
            <person name="Wang B."/>
            <person name="Shu S."/>
            <person name="Song C."/>
            <person name="Liu Y."/>
        </authorList>
    </citation>
    <scope>NUCLEOTIDE SEQUENCE [LARGE SCALE GENOMIC DNA]</scope>
    <source>
        <strain evidence="5">HL-2020</strain>
        <tissue evidence="5">Leaf</tissue>
    </source>
</reference>
<evidence type="ECO:0000256" key="1">
    <source>
        <dbReference type="ARBA" id="ARBA00022574"/>
    </source>
</evidence>
<dbReference type="AlphaFoldDB" id="A0A835LIP6"/>
<keyword evidence="2" id="KW-0677">Repeat</keyword>